<keyword evidence="1" id="KW-0472">Membrane</keyword>
<evidence type="ECO:0000256" key="1">
    <source>
        <dbReference type="SAM" id="Phobius"/>
    </source>
</evidence>
<dbReference type="EMBL" id="BPPX01000033">
    <property type="protein sequence ID" value="GJC88468.1"/>
    <property type="molecule type" value="Genomic_DNA"/>
</dbReference>
<evidence type="ECO:0000313" key="3">
    <source>
        <dbReference type="Proteomes" id="UP001055172"/>
    </source>
</evidence>
<accession>A0AA37LYG3</accession>
<dbReference type="SUPFAM" id="SSF103473">
    <property type="entry name" value="MFS general substrate transporter"/>
    <property type="match status" value="1"/>
</dbReference>
<comment type="caution">
    <text evidence="2">The sequence shown here is derived from an EMBL/GenBank/DDBJ whole genome shotgun (WGS) entry which is preliminary data.</text>
</comment>
<evidence type="ECO:0000313" key="2">
    <source>
        <dbReference type="EMBL" id="GJC88468.1"/>
    </source>
</evidence>
<proteinExistence type="predicted"/>
<dbReference type="AlphaFoldDB" id="A0AA37LYG3"/>
<dbReference type="InterPro" id="IPR036259">
    <property type="entry name" value="MFS_trans_sf"/>
</dbReference>
<gene>
    <name evidence="2" type="ORF">ColLi_11306</name>
</gene>
<feature type="transmembrane region" description="Helical" evidence="1">
    <location>
        <begin position="14"/>
        <end position="37"/>
    </location>
</feature>
<reference evidence="2 3" key="1">
    <citation type="submission" date="2021-07" db="EMBL/GenBank/DDBJ databases">
        <title>Genome data of Colletotrichum spaethianum.</title>
        <authorList>
            <person name="Utami Y.D."/>
            <person name="Hiruma K."/>
        </authorList>
    </citation>
    <scope>NUCLEOTIDE SEQUENCE [LARGE SCALE GENOMIC DNA]</scope>
    <source>
        <strain evidence="2 3">MAFF 242679</strain>
    </source>
</reference>
<dbReference type="Gene3D" id="1.20.1250.20">
    <property type="entry name" value="MFS general substrate transporter like domains"/>
    <property type="match status" value="1"/>
</dbReference>
<keyword evidence="1" id="KW-1133">Transmembrane helix</keyword>
<keyword evidence="3" id="KW-1185">Reference proteome</keyword>
<name>A0AA37LYG3_9PEZI</name>
<organism evidence="2 3">
    <name type="scientific">Colletotrichum liriopes</name>
    <dbReference type="NCBI Taxonomy" id="708192"/>
    <lineage>
        <taxon>Eukaryota</taxon>
        <taxon>Fungi</taxon>
        <taxon>Dikarya</taxon>
        <taxon>Ascomycota</taxon>
        <taxon>Pezizomycotina</taxon>
        <taxon>Sordariomycetes</taxon>
        <taxon>Hypocreomycetidae</taxon>
        <taxon>Glomerellales</taxon>
        <taxon>Glomerellaceae</taxon>
        <taxon>Colletotrichum</taxon>
        <taxon>Colletotrichum spaethianum species complex</taxon>
    </lineage>
</organism>
<sequence>MPYYLSLNPEDSNLIGLMGAGYSFGAMIAFPVSSWAADTFGRRIMIMIGDIIIIGAGKRQTPLSLTNF</sequence>
<keyword evidence="1" id="KW-0812">Transmembrane</keyword>
<dbReference type="Proteomes" id="UP001055172">
    <property type="component" value="Unassembled WGS sequence"/>
</dbReference>
<evidence type="ECO:0008006" key="4">
    <source>
        <dbReference type="Google" id="ProtNLM"/>
    </source>
</evidence>
<protein>
    <recommendedName>
        <fullName evidence="4">Major facilitator superfamily (MFS) profile domain-containing protein</fullName>
    </recommendedName>
</protein>